<dbReference type="Proteomes" id="UP001056336">
    <property type="component" value="Chromosome"/>
</dbReference>
<dbReference type="Pfam" id="PF08666">
    <property type="entry name" value="SAF"/>
    <property type="match status" value="1"/>
</dbReference>
<feature type="chain" id="PRO_5046407388" evidence="1">
    <location>
        <begin position="28"/>
        <end position="244"/>
    </location>
</feature>
<feature type="signal peptide" evidence="1">
    <location>
        <begin position="1"/>
        <end position="27"/>
    </location>
</feature>
<keyword evidence="1" id="KW-0732">Signal</keyword>
<sequence>MIRSRLHQFLRSPGYAAFAAWPRRVLALLCLGLAAASAISSRSGTAHGPGPSEVNVAVAATELVPGQRIAARDVLIRRWPPGLLPARSSAEAARFVGRQAAGRIPAGQPLTPDSLLDTTIAAGLSDDQVAAAIELSGTAQTRLVHTGARVDLYASDSGSSAGSVTIDGQRVPAGGGSATTEPSAGVGALARAVRVLAVLGASDAAAPALGTEQTTAIVVAVTPAQAARLATQAPHTVMATLRPP</sequence>
<reference evidence="3" key="2">
    <citation type="submission" date="2022-05" db="EMBL/GenBank/DDBJ databases">
        <authorList>
            <person name="Kim J.-S."/>
            <person name="Lee K."/>
            <person name="Suh M."/>
            <person name="Eom M."/>
            <person name="Kim J.-S."/>
            <person name="Kim D.-S."/>
            <person name="Ko S.-H."/>
            <person name="Shin Y."/>
            <person name="Lee J.-S."/>
        </authorList>
    </citation>
    <scope>NUCLEOTIDE SEQUENCE</scope>
    <source>
        <strain evidence="3">N237</strain>
    </source>
</reference>
<evidence type="ECO:0000256" key="1">
    <source>
        <dbReference type="SAM" id="SignalP"/>
    </source>
</evidence>
<dbReference type="SMART" id="SM00858">
    <property type="entry name" value="SAF"/>
    <property type="match status" value="1"/>
</dbReference>
<dbReference type="InterPro" id="IPR013974">
    <property type="entry name" value="SAF"/>
</dbReference>
<organism evidence="3 4">
    <name type="scientific">Jatrophihabitans telluris</name>
    <dbReference type="NCBI Taxonomy" id="2038343"/>
    <lineage>
        <taxon>Bacteria</taxon>
        <taxon>Bacillati</taxon>
        <taxon>Actinomycetota</taxon>
        <taxon>Actinomycetes</taxon>
        <taxon>Jatrophihabitantales</taxon>
        <taxon>Jatrophihabitantaceae</taxon>
        <taxon>Jatrophihabitans</taxon>
    </lineage>
</organism>
<keyword evidence="4" id="KW-1185">Reference proteome</keyword>
<dbReference type="CDD" id="cd11614">
    <property type="entry name" value="SAF_CpaB_FlgA_like"/>
    <property type="match status" value="1"/>
</dbReference>
<feature type="domain" description="SAF" evidence="2">
    <location>
        <begin position="54"/>
        <end position="116"/>
    </location>
</feature>
<evidence type="ECO:0000313" key="4">
    <source>
        <dbReference type="Proteomes" id="UP001056336"/>
    </source>
</evidence>
<protein>
    <submittedName>
        <fullName evidence="3">SAF domain-containing protein</fullName>
    </submittedName>
</protein>
<dbReference type="RefSeq" id="WP_249773132.1">
    <property type="nucleotide sequence ID" value="NZ_CP097332.1"/>
</dbReference>
<proteinExistence type="predicted"/>
<reference evidence="3" key="1">
    <citation type="journal article" date="2018" name="Int. J. Syst. Evol. Microbiol.">
        <title>Jatrophihabitans telluris sp. nov., isolated from sediment soil of lava forest wetlands and the emended description of the genus Jatrophihabitans.</title>
        <authorList>
            <person name="Lee K.C."/>
            <person name="Suh M.K."/>
            <person name="Eom M.K."/>
            <person name="Kim K.K."/>
            <person name="Kim J.S."/>
            <person name="Kim D.S."/>
            <person name="Ko S.H."/>
            <person name="Shin Y.K."/>
            <person name="Lee J.S."/>
        </authorList>
    </citation>
    <scope>NUCLEOTIDE SEQUENCE</scope>
    <source>
        <strain evidence="3">N237</strain>
    </source>
</reference>
<accession>A0ABY4R252</accession>
<name>A0ABY4R252_9ACTN</name>
<evidence type="ECO:0000259" key="2">
    <source>
        <dbReference type="SMART" id="SM00858"/>
    </source>
</evidence>
<dbReference type="EMBL" id="CP097332">
    <property type="protein sequence ID" value="UQX89236.1"/>
    <property type="molecule type" value="Genomic_DNA"/>
</dbReference>
<evidence type="ECO:0000313" key="3">
    <source>
        <dbReference type="EMBL" id="UQX89236.1"/>
    </source>
</evidence>
<gene>
    <name evidence="3" type="ORF">M6D93_04335</name>
</gene>